<dbReference type="InterPro" id="IPR025857">
    <property type="entry name" value="MacB_PCD"/>
</dbReference>
<keyword evidence="2" id="KW-1003">Cell membrane</keyword>
<feature type="domain" description="MacB-like periplasmic core" evidence="9">
    <location>
        <begin position="719"/>
        <end position="919"/>
    </location>
</feature>
<organism evidence="10">
    <name type="scientific">Clostridium tertium</name>
    <dbReference type="NCBI Taxonomy" id="1559"/>
    <lineage>
        <taxon>Bacteria</taxon>
        <taxon>Bacillati</taxon>
        <taxon>Bacillota</taxon>
        <taxon>Clostridia</taxon>
        <taxon>Eubacteriales</taxon>
        <taxon>Clostridiaceae</taxon>
        <taxon>Clostridium</taxon>
    </lineage>
</organism>
<feature type="domain" description="ABC3 transporter permease C-terminal" evidence="8">
    <location>
        <begin position="552"/>
        <end position="666"/>
    </location>
</feature>
<sequence length="1077" mass="122315">MVNMKNAFMKDVLKDIKKSKGRFLSIFAIIALGVAFFSGIKVAPIDMKNTADKYYDDYNFMDLTLYSTLGFTDEDVEEIEKVDGVQDIYPTYSLDAITMVDTSDIVLKVMGMPLNKDGYVNQYRLIEGRFPENKNECVVEAGNVDDLNLAIGSKIKLESGTNEDLGESLEVTEYEIVGKVQTPNYLSYEKGTSNIGSGKISSFIVIPNENFKLPVYTEVYLTIDNVKELNSYSKNYFKEIEKIKPSIEMLGNERADLRYEEILNEANKKLNESKEEFEKQKLKGQEDLDNAKKQIEDSEEALKNGDAEILKRETDYKLSIIQAENEIALGEYKINDGKVALESGKKTFEDEKVKAEEQINTAKITLKTLEDTMVNLNARIKEKEDALKKPNITEAEKNVITQELNVLIKTRDELNNGITYINNEITSGENQLQKAEKELKEREQQLKDAERTLRESKIKLEEGKKVAEAQFRASKEELAKGKEELAKGKKEYEAGKEKFDKEIAAAEAKLNKAEGEIKNIQEPSWIVLDRNSHYSYVDYKNNADSIDKIAKVFPLFFFLVAALVCLTTMTRMVDEQRINIGTLKALGYSKNKIASKYLIYSLSASFLGSIVGLMIGFTLFPIVIFDAYGIMYNLPKVQLEFNIPISILITVVSIAVTTLSALFACYAELKESPANLMRPKAPKEGKRILIERITFIWKRLSFIGKVTVRNIFRYKKRFFMTVFGIAGCTALLVTGFGIKDSIETIVDKQFGDIFKYNLSINIDKDYSKSEKLEFSEELKENDKVKDALMLLSENAKISTDKGDKDLSIIVPENLRTVSDFINFKNRKSKEELTLSDSGIILSEKAADSTNVKVGDELKIKVDNKEYSFKISGITENYTFNYAYISPKYYKDIFNSEPNYNSLIVSANDMDNQEEFSKDIMENQIVKGVSFNTSIKENFDNIIKSLNYVVLVMIVSAGALAFVVLYNLTNVNISERIREIATIKVLGFYDNEVSAYIYRENIILTIFGVLFGSLLGVLLHRFIIFTVEIDNMMFGRSIDFTSFLYSAILTILFAILVNISMYYKLKKVKMVESLKSVD</sequence>
<evidence type="ECO:0000256" key="1">
    <source>
        <dbReference type="ARBA" id="ARBA00004651"/>
    </source>
</evidence>
<evidence type="ECO:0000256" key="2">
    <source>
        <dbReference type="ARBA" id="ARBA00022475"/>
    </source>
</evidence>
<evidence type="ECO:0000259" key="8">
    <source>
        <dbReference type="Pfam" id="PF02687"/>
    </source>
</evidence>
<keyword evidence="10" id="KW-0449">Lipoprotein</keyword>
<proteinExistence type="predicted"/>
<feature type="transmembrane region" description="Helical" evidence="7">
    <location>
        <begin position="945"/>
        <end position="967"/>
    </location>
</feature>
<evidence type="ECO:0000256" key="3">
    <source>
        <dbReference type="ARBA" id="ARBA00022692"/>
    </source>
</evidence>
<feature type="coiled-coil region" evidence="6">
    <location>
        <begin position="418"/>
        <end position="523"/>
    </location>
</feature>
<feature type="domain" description="ABC3 transporter permease C-terminal" evidence="8">
    <location>
        <begin position="951"/>
        <end position="1066"/>
    </location>
</feature>
<dbReference type="Pfam" id="PF02687">
    <property type="entry name" value="FtsX"/>
    <property type="match status" value="2"/>
</dbReference>
<dbReference type="Pfam" id="PF12704">
    <property type="entry name" value="MacB_PCD"/>
    <property type="match status" value="1"/>
</dbReference>
<feature type="transmembrane region" description="Helical" evidence="7">
    <location>
        <begin position="718"/>
        <end position="738"/>
    </location>
</feature>
<dbReference type="GO" id="GO:0005886">
    <property type="term" value="C:plasma membrane"/>
    <property type="evidence" value="ECO:0007669"/>
    <property type="project" value="UniProtKB-SubCell"/>
</dbReference>
<comment type="subcellular location">
    <subcellularLocation>
        <location evidence="1">Cell membrane</location>
        <topology evidence="1">Multi-pass membrane protein</topology>
    </subcellularLocation>
</comment>
<accession>A0A6N2YIG3</accession>
<keyword evidence="6" id="KW-0175">Coiled coil</keyword>
<evidence type="ECO:0000256" key="4">
    <source>
        <dbReference type="ARBA" id="ARBA00022989"/>
    </source>
</evidence>
<keyword evidence="4 7" id="KW-1133">Transmembrane helix</keyword>
<evidence type="ECO:0000256" key="5">
    <source>
        <dbReference type="ARBA" id="ARBA00023136"/>
    </source>
</evidence>
<feature type="transmembrane region" description="Helical" evidence="7">
    <location>
        <begin position="21"/>
        <end position="40"/>
    </location>
</feature>
<gene>
    <name evidence="10" type="ORF">CTLFYP3_00360</name>
</gene>
<name>A0A6N2YIG3_9CLOT</name>
<keyword evidence="5 7" id="KW-0472">Membrane</keyword>
<dbReference type="InterPro" id="IPR038766">
    <property type="entry name" value="Membrane_comp_ABC_pdt"/>
</dbReference>
<evidence type="ECO:0000256" key="7">
    <source>
        <dbReference type="SAM" id="Phobius"/>
    </source>
</evidence>
<feature type="coiled-coil region" evidence="6">
    <location>
        <begin position="252"/>
        <end position="308"/>
    </location>
</feature>
<evidence type="ECO:0000256" key="6">
    <source>
        <dbReference type="SAM" id="Coils"/>
    </source>
</evidence>
<dbReference type="SUPFAM" id="SSF57997">
    <property type="entry name" value="Tropomyosin"/>
    <property type="match status" value="1"/>
</dbReference>
<feature type="transmembrane region" description="Helical" evidence="7">
    <location>
        <begin position="1001"/>
        <end position="1022"/>
    </location>
</feature>
<feature type="transmembrane region" description="Helical" evidence="7">
    <location>
        <begin position="645"/>
        <end position="669"/>
    </location>
</feature>
<keyword evidence="3 7" id="KW-0812">Transmembrane</keyword>
<feature type="transmembrane region" description="Helical" evidence="7">
    <location>
        <begin position="1042"/>
        <end position="1062"/>
    </location>
</feature>
<dbReference type="PANTHER" id="PTHR30287">
    <property type="entry name" value="MEMBRANE COMPONENT OF PREDICTED ABC SUPERFAMILY METABOLITE UPTAKE TRANSPORTER"/>
    <property type="match status" value="1"/>
</dbReference>
<evidence type="ECO:0000313" key="10">
    <source>
        <dbReference type="EMBL" id="VYT65596.1"/>
    </source>
</evidence>
<feature type="coiled-coil region" evidence="6">
    <location>
        <begin position="338"/>
        <end position="386"/>
    </location>
</feature>
<dbReference type="InterPro" id="IPR003838">
    <property type="entry name" value="ABC3_permease_C"/>
</dbReference>
<reference evidence="10" key="1">
    <citation type="submission" date="2019-11" db="EMBL/GenBank/DDBJ databases">
        <authorList>
            <person name="Feng L."/>
        </authorList>
    </citation>
    <scope>NUCLEOTIDE SEQUENCE</scope>
    <source>
        <strain evidence="10">CTertiumLFYP3</strain>
    </source>
</reference>
<feature type="transmembrane region" description="Helical" evidence="7">
    <location>
        <begin position="552"/>
        <end position="569"/>
    </location>
</feature>
<dbReference type="RefSeq" id="WP_156624401.1">
    <property type="nucleotide sequence ID" value="NZ_CACRTO010000005.1"/>
</dbReference>
<protein>
    <submittedName>
        <fullName evidence="10">Outer membrane-specific lipoprotein transporter subunit LolC</fullName>
    </submittedName>
</protein>
<dbReference type="AlphaFoldDB" id="A0A6N2YIG3"/>
<dbReference type="PANTHER" id="PTHR30287:SF1">
    <property type="entry name" value="INNER MEMBRANE PROTEIN"/>
    <property type="match status" value="1"/>
</dbReference>
<evidence type="ECO:0000259" key="9">
    <source>
        <dbReference type="Pfam" id="PF12704"/>
    </source>
</evidence>
<feature type="transmembrane region" description="Helical" evidence="7">
    <location>
        <begin position="597"/>
        <end position="625"/>
    </location>
</feature>
<dbReference type="EMBL" id="CACRTO010000005">
    <property type="protein sequence ID" value="VYT65596.1"/>
    <property type="molecule type" value="Genomic_DNA"/>
</dbReference>